<proteinExistence type="predicted"/>
<reference evidence="1 2" key="1">
    <citation type="submission" date="2016-10" db="EMBL/GenBank/DDBJ databases">
        <authorList>
            <person name="de Groot N.N."/>
        </authorList>
    </citation>
    <scope>NUCLEOTIDE SEQUENCE [LARGE SCALE GENOMIC DNA]</scope>
    <source>
        <strain evidence="1 2">DSM 22274</strain>
    </source>
</reference>
<accession>A0A1H5M3V4</accession>
<evidence type="ECO:0000313" key="1">
    <source>
        <dbReference type="EMBL" id="SEE83900.1"/>
    </source>
</evidence>
<evidence type="ECO:0008006" key="3">
    <source>
        <dbReference type="Google" id="ProtNLM"/>
    </source>
</evidence>
<name>A0A1H5M3V4_9MICC</name>
<evidence type="ECO:0000313" key="2">
    <source>
        <dbReference type="Proteomes" id="UP000182725"/>
    </source>
</evidence>
<dbReference type="EMBL" id="FNTV01000001">
    <property type="protein sequence ID" value="SEE83900.1"/>
    <property type="molecule type" value="Genomic_DNA"/>
</dbReference>
<protein>
    <recommendedName>
        <fullName evidence="3">DNA-binding protein</fullName>
    </recommendedName>
</protein>
<sequence length="79" mass="9210">MNVYQTPEQAVEAFGYDEQNRPFVSKHEIRRFAKESGIYSKISRGKIVFTREQLEQLQEFVVTQNENKVTATGEIDHFA</sequence>
<dbReference type="RefSeq" id="WP_074712041.1">
    <property type="nucleotide sequence ID" value="NZ_FNTV01000001.1"/>
</dbReference>
<gene>
    <name evidence="1" type="ORF">SAMN04489740_2736</name>
</gene>
<dbReference type="Proteomes" id="UP000182725">
    <property type="component" value="Unassembled WGS sequence"/>
</dbReference>
<organism evidence="1 2">
    <name type="scientific">Arthrobacter alpinus</name>
    <dbReference type="NCBI Taxonomy" id="656366"/>
    <lineage>
        <taxon>Bacteria</taxon>
        <taxon>Bacillati</taxon>
        <taxon>Actinomycetota</taxon>
        <taxon>Actinomycetes</taxon>
        <taxon>Micrococcales</taxon>
        <taxon>Micrococcaceae</taxon>
        <taxon>Arthrobacter</taxon>
    </lineage>
</organism>
<dbReference type="AlphaFoldDB" id="A0A1H5M3V4"/>